<proteinExistence type="predicted"/>
<sequence>MIRYDHYHVSNEIPKRGNNYAFVEEGFALWNKPESLRDHVGDTPNTFHKIAARKCDDLLNQAQSIVHTPHKQDDVVKKEYRVRLNASIDASRYLLRQGLPFRGHNESKESANRDNFLELIRYTGEQNDGAHKFILENAPKNNQMISPVIQKDIANSFAEEVVKSIIEEIDHDVFALLVDESADISDKEQMAVVFRFVDKSGAIKERFVGVLHVKETSSLSLKSAIDGLFAKYGLSLTKLARLAEIFGLGNPEQEKDPCLVNIRAIKLCLEATSIYEEDDELKNYKDGHFHPVVSLLREFTNREEKVAATNAAD</sequence>
<dbReference type="PANTHER" id="PTHR45749">
    <property type="match status" value="1"/>
</dbReference>
<keyword evidence="2" id="KW-1185">Reference proteome</keyword>
<evidence type="ECO:0000313" key="3">
    <source>
        <dbReference type="RefSeq" id="XP_010463305.1"/>
    </source>
</evidence>
<dbReference type="Proteomes" id="UP000694864">
    <property type="component" value="Chromosome 14"/>
</dbReference>
<reference evidence="2" key="1">
    <citation type="journal article" date="2014" name="Nat. Commun.">
        <title>The emerging biofuel crop Camelina sativa retains a highly undifferentiated hexaploid genome structure.</title>
        <authorList>
            <person name="Kagale S."/>
            <person name="Koh C."/>
            <person name="Nixon J."/>
            <person name="Bollina V."/>
            <person name="Clarke W.E."/>
            <person name="Tuteja R."/>
            <person name="Spillane C."/>
            <person name="Robinson S.J."/>
            <person name="Links M.G."/>
            <person name="Clarke C."/>
            <person name="Higgins E.E."/>
            <person name="Huebert T."/>
            <person name="Sharpe A.G."/>
            <person name="Parkin I.A."/>
        </authorList>
    </citation>
    <scope>NUCLEOTIDE SEQUENCE [LARGE SCALE GENOMIC DNA]</scope>
    <source>
        <strain evidence="2">cv. DH55</strain>
    </source>
</reference>
<dbReference type="PANTHER" id="PTHR45749:SF37">
    <property type="entry name" value="OS05G0311600 PROTEIN"/>
    <property type="match status" value="1"/>
</dbReference>
<dbReference type="GeneID" id="104743975"/>
<evidence type="ECO:0000313" key="2">
    <source>
        <dbReference type="Proteomes" id="UP000694864"/>
    </source>
</evidence>
<organism evidence="2 3">
    <name type="scientific">Camelina sativa</name>
    <name type="common">False flax</name>
    <name type="synonym">Myagrum sativum</name>
    <dbReference type="NCBI Taxonomy" id="90675"/>
    <lineage>
        <taxon>Eukaryota</taxon>
        <taxon>Viridiplantae</taxon>
        <taxon>Streptophyta</taxon>
        <taxon>Embryophyta</taxon>
        <taxon>Tracheophyta</taxon>
        <taxon>Spermatophyta</taxon>
        <taxon>Magnoliopsida</taxon>
        <taxon>eudicotyledons</taxon>
        <taxon>Gunneridae</taxon>
        <taxon>Pentapetalae</taxon>
        <taxon>rosids</taxon>
        <taxon>malvids</taxon>
        <taxon>Brassicales</taxon>
        <taxon>Brassicaceae</taxon>
        <taxon>Camelineae</taxon>
        <taxon>Camelina</taxon>
    </lineage>
</organism>
<gene>
    <name evidence="3" type="primary">LOC104743975</name>
</gene>
<reference evidence="3" key="2">
    <citation type="submission" date="2025-08" db="UniProtKB">
        <authorList>
            <consortium name="RefSeq"/>
        </authorList>
    </citation>
    <scope>IDENTIFICATION</scope>
    <source>
        <tissue evidence="3">Leaf</tissue>
    </source>
</reference>
<dbReference type="InterPro" id="IPR025398">
    <property type="entry name" value="DUF4371"/>
</dbReference>
<name>A0ABM0VYX8_CAMSA</name>
<accession>A0ABM0VYX8</accession>
<dbReference type="Pfam" id="PF14291">
    <property type="entry name" value="DUF4371"/>
    <property type="match status" value="1"/>
</dbReference>
<dbReference type="RefSeq" id="XP_010463305.1">
    <property type="nucleotide sequence ID" value="XM_010465003.1"/>
</dbReference>
<feature type="domain" description="DUF4371" evidence="1">
    <location>
        <begin position="21"/>
        <end position="240"/>
    </location>
</feature>
<protein>
    <submittedName>
        <fullName evidence="3">Zinc finger MYM-type protein 1-like</fullName>
    </submittedName>
</protein>
<evidence type="ECO:0000259" key="1">
    <source>
        <dbReference type="Pfam" id="PF14291"/>
    </source>
</evidence>